<feature type="domain" description="Nuclease SbcCD subunit D C-terminal" evidence="9">
    <location>
        <begin position="286"/>
        <end position="406"/>
    </location>
</feature>
<keyword evidence="5 7" id="KW-0378">Hydrolase</keyword>
<evidence type="ECO:0000256" key="5">
    <source>
        <dbReference type="ARBA" id="ARBA00022801"/>
    </source>
</evidence>
<comment type="function">
    <text evidence="7">SbcCD cleaves DNA hairpin structures. These structures can inhibit DNA replication and are intermediates in certain DNA recombination reactions. The complex acts as a 3'-&gt;5' double strand exonuclease that can open hairpins. It also has a 5' single-strand endonuclease activity.</text>
</comment>
<evidence type="ECO:0000256" key="4">
    <source>
        <dbReference type="ARBA" id="ARBA00022722"/>
    </source>
</evidence>
<evidence type="ECO:0000256" key="1">
    <source>
        <dbReference type="ARBA" id="ARBA00010555"/>
    </source>
</evidence>
<evidence type="ECO:0000256" key="3">
    <source>
        <dbReference type="ARBA" id="ARBA00013365"/>
    </source>
</evidence>
<dbReference type="InterPro" id="IPR004843">
    <property type="entry name" value="Calcineurin-like_PHP"/>
</dbReference>
<keyword evidence="7" id="KW-0235">DNA replication</keyword>
<gene>
    <name evidence="7 10" type="primary">sbcD</name>
    <name evidence="10" type="ORF">JEU11_13665</name>
</gene>
<dbReference type="Proteomes" id="UP000649232">
    <property type="component" value="Unassembled WGS sequence"/>
</dbReference>
<proteinExistence type="inferred from homology"/>
<keyword evidence="7" id="KW-0233">DNA recombination</keyword>
<comment type="subunit">
    <text evidence="2 7">Heterodimer of SbcC and SbcD.</text>
</comment>
<keyword evidence="7" id="KW-0255">Endonuclease</keyword>
<organism evidence="10 11">
    <name type="scientific">Paraglaciecola chathamensis</name>
    <dbReference type="NCBI Taxonomy" id="368405"/>
    <lineage>
        <taxon>Bacteria</taxon>
        <taxon>Pseudomonadati</taxon>
        <taxon>Pseudomonadota</taxon>
        <taxon>Gammaproteobacteria</taxon>
        <taxon>Alteromonadales</taxon>
        <taxon>Alteromonadaceae</taxon>
        <taxon>Paraglaciecola</taxon>
    </lineage>
</organism>
<dbReference type="Pfam" id="PF12320">
    <property type="entry name" value="SbcD_C"/>
    <property type="match status" value="1"/>
</dbReference>
<dbReference type="NCBIfam" id="NF008206">
    <property type="entry name" value="PRK10966.1"/>
    <property type="match status" value="1"/>
</dbReference>
<keyword evidence="6 7" id="KW-0269">Exonuclease</keyword>
<accession>A0ABS0WGB8</accession>
<sequence length="437" mass="48810">MNILHTSDWHLGQNFFTKSRKDEHQAFLDWLLNVIQAREIDAVIVAGDIFDTGTPPSYARQMYNQFVVELSKLTCTLVVLGGNHDSVSTLNESKQLLACLNTHVIANTSGDIDQQVIELNDETGQVGAILCAIPFIRPRDVLQSRSGESSEDKKLALSDAIKAHYATIYQHALTRREKHKNSVNKHIPIIATGHLTALGVSQSESVREIYIGTLDGFAADGFPPADYIALGHIHRPQKVAKSEHIRYSGSPIPLSFDELKSQKQVVLVEFDKQGQRSITPLDIPLFQPMAMLKGDLDNIKAQLAHYPAAGDDTSDTASTADDVFGQAPSEGQGDEKPTWLCIHVDVQDYLSDLQKSIQTLTEGRNVEVLQLRRTRTRASQGLNQINNETLAELTPFEVFEKRLELENFEGQEAQQRLTHIRQTFSEIVEEVRHKEAK</sequence>
<dbReference type="CDD" id="cd00840">
    <property type="entry name" value="MPP_Mre11_N"/>
    <property type="match status" value="1"/>
</dbReference>
<comment type="similarity">
    <text evidence="1 7">Belongs to the SbcD family.</text>
</comment>
<name>A0ABS0WGB8_9ALTE</name>
<dbReference type="PANTHER" id="PTHR30337">
    <property type="entry name" value="COMPONENT OF ATP-DEPENDENT DSDNA EXONUCLEASE"/>
    <property type="match status" value="1"/>
</dbReference>
<evidence type="ECO:0000256" key="2">
    <source>
        <dbReference type="ARBA" id="ARBA00011322"/>
    </source>
</evidence>
<evidence type="ECO:0000256" key="7">
    <source>
        <dbReference type="RuleBase" id="RU363069"/>
    </source>
</evidence>
<evidence type="ECO:0000259" key="9">
    <source>
        <dbReference type="Pfam" id="PF12320"/>
    </source>
</evidence>
<dbReference type="Gene3D" id="3.30.160.720">
    <property type="match status" value="1"/>
</dbReference>
<feature type="domain" description="Calcineurin-like phosphoesterase" evidence="8">
    <location>
        <begin position="1"/>
        <end position="236"/>
    </location>
</feature>
<dbReference type="GO" id="GO:0004527">
    <property type="term" value="F:exonuclease activity"/>
    <property type="evidence" value="ECO:0007669"/>
    <property type="project" value="UniProtKB-KW"/>
</dbReference>
<dbReference type="RefSeq" id="WP_198825105.1">
    <property type="nucleotide sequence ID" value="NZ_JAEILT010000020.1"/>
</dbReference>
<dbReference type="InterPro" id="IPR004593">
    <property type="entry name" value="SbcD"/>
</dbReference>
<dbReference type="PANTHER" id="PTHR30337:SF0">
    <property type="entry name" value="NUCLEASE SBCCD SUBUNIT D"/>
    <property type="match status" value="1"/>
</dbReference>
<evidence type="ECO:0000313" key="10">
    <source>
        <dbReference type="EMBL" id="MBJ2137503.1"/>
    </source>
</evidence>
<reference evidence="10 11" key="1">
    <citation type="submission" date="2020-12" db="EMBL/GenBank/DDBJ databases">
        <title>Draft genome sequences of nine environmental bacterial isolates colonizing plastic.</title>
        <authorList>
            <person name="Borre I."/>
            <person name="Sonnenschein E.C."/>
        </authorList>
    </citation>
    <scope>NUCLEOTIDE SEQUENCE [LARGE SCALE GENOMIC DNA]</scope>
    <source>
        <strain evidence="10 11">IB30</strain>
    </source>
</reference>
<dbReference type="EMBL" id="JAEILT010000020">
    <property type="protein sequence ID" value="MBJ2137503.1"/>
    <property type="molecule type" value="Genomic_DNA"/>
</dbReference>
<evidence type="ECO:0000313" key="11">
    <source>
        <dbReference type="Proteomes" id="UP000649232"/>
    </source>
</evidence>
<evidence type="ECO:0000256" key="6">
    <source>
        <dbReference type="ARBA" id="ARBA00022839"/>
    </source>
</evidence>
<dbReference type="SUPFAM" id="SSF56300">
    <property type="entry name" value="Metallo-dependent phosphatases"/>
    <property type="match status" value="1"/>
</dbReference>
<dbReference type="InterPro" id="IPR026843">
    <property type="entry name" value="SbcD_C"/>
</dbReference>
<dbReference type="NCBIfam" id="TIGR00619">
    <property type="entry name" value="sbcd"/>
    <property type="match status" value="1"/>
</dbReference>
<dbReference type="InterPro" id="IPR050535">
    <property type="entry name" value="DNA_Repair-Maintenance_Comp"/>
</dbReference>
<protein>
    <recommendedName>
        <fullName evidence="3 7">Nuclease SbcCD subunit D</fullName>
    </recommendedName>
</protein>
<comment type="caution">
    <text evidence="10">The sequence shown here is derived from an EMBL/GenBank/DDBJ whole genome shotgun (WGS) entry which is preliminary data.</text>
</comment>
<keyword evidence="4 7" id="KW-0540">Nuclease</keyword>
<dbReference type="Gene3D" id="3.60.21.10">
    <property type="match status" value="1"/>
</dbReference>
<dbReference type="InterPro" id="IPR029052">
    <property type="entry name" value="Metallo-depent_PP-like"/>
</dbReference>
<dbReference type="InterPro" id="IPR041796">
    <property type="entry name" value="Mre11_N"/>
</dbReference>
<evidence type="ECO:0000259" key="8">
    <source>
        <dbReference type="Pfam" id="PF00149"/>
    </source>
</evidence>
<dbReference type="Pfam" id="PF00149">
    <property type="entry name" value="Metallophos"/>
    <property type="match status" value="1"/>
</dbReference>